<accession>A0A974CTL3</accession>
<organism evidence="1 2">
    <name type="scientific">Xenopus laevis</name>
    <name type="common">African clawed frog</name>
    <dbReference type="NCBI Taxonomy" id="8355"/>
    <lineage>
        <taxon>Eukaryota</taxon>
        <taxon>Metazoa</taxon>
        <taxon>Chordata</taxon>
        <taxon>Craniata</taxon>
        <taxon>Vertebrata</taxon>
        <taxon>Euteleostomi</taxon>
        <taxon>Amphibia</taxon>
        <taxon>Batrachia</taxon>
        <taxon>Anura</taxon>
        <taxon>Pipoidea</taxon>
        <taxon>Pipidae</taxon>
        <taxon>Xenopodinae</taxon>
        <taxon>Xenopus</taxon>
        <taxon>Xenopus</taxon>
    </lineage>
</organism>
<gene>
    <name evidence="1" type="ORF">XELAEV_18029604mg</name>
</gene>
<proteinExistence type="predicted"/>
<evidence type="ECO:0000313" key="2">
    <source>
        <dbReference type="Proteomes" id="UP000694892"/>
    </source>
</evidence>
<reference evidence="2" key="1">
    <citation type="journal article" date="2016" name="Nature">
        <title>Genome evolution in the allotetraploid frog Xenopus laevis.</title>
        <authorList>
            <person name="Session A.M."/>
            <person name="Uno Y."/>
            <person name="Kwon T."/>
            <person name="Chapman J.A."/>
            <person name="Toyoda A."/>
            <person name="Takahashi S."/>
            <person name="Fukui A."/>
            <person name="Hikosaka A."/>
            <person name="Suzuki A."/>
            <person name="Kondo M."/>
            <person name="van Heeringen S.J."/>
            <person name="Quigley I."/>
            <person name="Heinz S."/>
            <person name="Ogino H."/>
            <person name="Ochi H."/>
            <person name="Hellsten U."/>
            <person name="Lyons J.B."/>
            <person name="Simakov O."/>
            <person name="Putnam N."/>
            <person name="Stites J."/>
            <person name="Kuroki Y."/>
            <person name="Tanaka T."/>
            <person name="Michiue T."/>
            <person name="Watanabe M."/>
            <person name="Bogdanovic O."/>
            <person name="Lister R."/>
            <person name="Georgiou G."/>
            <person name="Paranjpe S.S."/>
            <person name="van Kruijsbergen I."/>
            <person name="Shu S."/>
            <person name="Carlson J."/>
            <person name="Kinoshita T."/>
            <person name="Ohta Y."/>
            <person name="Mawaribuchi S."/>
            <person name="Jenkins J."/>
            <person name="Grimwood J."/>
            <person name="Schmutz J."/>
            <person name="Mitros T."/>
            <person name="Mozaffari S.V."/>
            <person name="Suzuki Y."/>
            <person name="Haramoto Y."/>
            <person name="Yamamoto T.S."/>
            <person name="Takagi C."/>
            <person name="Heald R."/>
            <person name="Miller K."/>
            <person name="Haudenschild C."/>
            <person name="Kitzman J."/>
            <person name="Nakayama T."/>
            <person name="Izutsu Y."/>
            <person name="Robert J."/>
            <person name="Fortriede J."/>
            <person name="Burns K."/>
            <person name="Lotay V."/>
            <person name="Karimi K."/>
            <person name="Yasuoka Y."/>
            <person name="Dichmann D.S."/>
            <person name="Flajnik M.F."/>
            <person name="Houston D.W."/>
            <person name="Shendure J."/>
            <person name="DuPasquier L."/>
            <person name="Vize P.D."/>
            <person name="Zorn A.M."/>
            <person name="Ito M."/>
            <person name="Marcotte E.M."/>
            <person name="Wallingford J.B."/>
            <person name="Ito Y."/>
            <person name="Asashima M."/>
            <person name="Ueno N."/>
            <person name="Matsuda Y."/>
            <person name="Veenstra G.J."/>
            <person name="Fujiyama A."/>
            <person name="Harland R.M."/>
            <person name="Taira M."/>
            <person name="Rokhsar D.S."/>
        </authorList>
    </citation>
    <scope>NUCLEOTIDE SEQUENCE [LARGE SCALE GENOMIC DNA]</scope>
    <source>
        <strain evidence="2">J</strain>
    </source>
</reference>
<dbReference type="Proteomes" id="UP000694892">
    <property type="component" value="Chromosome 5S"/>
</dbReference>
<evidence type="ECO:0000313" key="1">
    <source>
        <dbReference type="EMBL" id="OCT78507.1"/>
    </source>
</evidence>
<protein>
    <submittedName>
        <fullName evidence="1">Uncharacterized protein</fullName>
    </submittedName>
</protein>
<sequence length="88" mass="10430">MSCMPSRAVFRDFLALLLLFLFLFFVSSSSSPTWLLFIERSIYFCCSLLCMIYSHLNVNPLHNYLYQLYVFAWHPFLPKCPVSRHQTP</sequence>
<dbReference type="EMBL" id="CM004475">
    <property type="protein sequence ID" value="OCT78507.1"/>
    <property type="molecule type" value="Genomic_DNA"/>
</dbReference>
<name>A0A974CTL3_XENLA</name>
<dbReference type="AlphaFoldDB" id="A0A974CTL3"/>